<dbReference type="EMBL" id="MU006362">
    <property type="protein sequence ID" value="KAF2844826.1"/>
    <property type="molecule type" value="Genomic_DNA"/>
</dbReference>
<dbReference type="PANTHER" id="PTHR28630:SF3">
    <property type="entry name" value="PEROXIREDOXIN-LIKE 2C"/>
    <property type="match status" value="1"/>
</dbReference>
<reference evidence="2" key="1">
    <citation type="submission" date="2020-01" db="EMBL/GenBank/DDBJ databases">
        <authorList>
            <consortium name="DOE Joint Genome Institute"/>
            <person name="Haridas S."/>
            <person name="Albert R."/>
            <person name="Binder M."/>
            <person name="Bloem J."/>
            <person name="Labutti K."/>
            <person name="Salamov A."/>
            <person name="Andreopoulos B."/>
            <person name="Baker S.E."/>
            <person name="Barry K."/>
            <person name="Bills G."/>
            <person name="Bluhm B.H."/>
            <person name="Cannon C."/>
            <person name="Castanera R."/>
            <person name="Culley D.E."/>
            <person name="Daum C."/>
            <person name="Ezra D."/>
            <person name="Gonzalez J.B."/>
            <person name="Henrissat B."/>
            <person name="Kuo A."/>
            <person name="Liang C."/>
            <person name="Lipzen A."/>
            <person name="Lutzoni F."/>
            <person name="Magnuson J."/>
            <person name="Mondo S."/>
            <person name="Nolan M."/>
            <person name="Ohm R."/>
            <person name="Pangilinan J."/>
            <person name="Park H.-J."/>
            <person name="Ramirez L."/>
            <person name="Alfaro M."/>
            <person name="Sun H."/>
            <person name="Tritt A."/>
            <person name="Yoshinaga Y."/>
            <person name="Zwiers L.-H."/>
            <person name="Turgeon B.G."/>
            <person name="Goodwin S.B."/>
            <person name="Spatafora J.W."/>
            <person name="Crous P.W."/>
            <person name="Grigoriev I.V."/>
        </authorList>
    </citation>
    <scope>NUCLEOTIDE SEQUENCE</scope>
    <source>
        <strain evidence="2">IPT5</strain>
    </source>
</reference>
<dbReference type="AlphaFoldDB" id="A0A6A7ANJ8"/>
<dbReference type="SUPFAM" id="SSF52833">
    <property type="entry name" value="Thioredoxin-like"/>
    <property type="match status" value="1"/>
</dbReference>
<evidence type="ECO:0000313" key="3">
    <source>
        <dbReference type="Proteomes" id="UP000799423"/>
    </source>
</evidence>
<dbReference type="InterPro" id="IPR036249">
    <property type="entry name" value="Thioredoxin-like_sf"/>
</dbReference>
<accession>A0A6A7ANJ8</accession>
<dbReference type="Pfam" id="PF13911">
    <property type="entry name" value="AhpC-TSA_2"/>
    <property type="match status" value="1"/>
</dbReference>
<name>A0A6A7ANJ8_9PLEO</name>
<feature type="compositionally biased region" description="Low complexity" evidence="1">
    <location>
        <begin position="1"/>
        <end position="14"/>
    </location>
</feature>
<dbReference type="Gene3D" id="3.40.30.10">
    <property type="entry name" value="Glutaredoxin"/>
    <property type="match status" value="1"/>
</dbReference>
<keyword evidence="3" id="KW-1185">Reference proteome</keyword>
<proteinExistence type="predicted"/>
<dbReference type="Proteomes" id="UP000799423">
    <property type="component" value="Unassembled WGS sequence"/>
</dbReference>
<sequence length="231" mass="25390">MSVESSNAPPSSASDAHQLPTPEELSQALKVDVFDREGAKHPLGNLVDGKKTVVIFIRHFWCLNCQAYVRCMSQWIPPENLQPGTQILIIGCGSYQPINDYIQKSSSLYPIYTDPTHQLHSIFKFKSNLSEGANGDEQRDYMRDAGSAMARLWGGIKGALGGLQHVNYVGPKSLNGGEVIISADGKCEYIYRMQNTVDHTNISELADLLGVHYVAPKEKDQLTHASEAVAT</sequence>
<gene>
    <name evidence="2" type="ORF">T440DRAFT_461508</name>
</gene>
<organism evidence="2 3">
    <name type="scientific">Plenodomus tracheiphilus IPT5</name>
    <dbReference type="NCBI Taxonomy" id="1408161"/>
    <lineage>
        <taxon>Eukaryota</taxon>
        <taxon>Fungi</taxon>
        <taxon>Dikarya</taxon>
        <taxon>Ascomycota</taxon>
        <taxon>Pezizomycotina</taxon>
        <taxon>Dothideomycetes</taxon>
        <taxon>Pleosporomycetidae</taxon>
        <taxon>Pleosporales</taxon>
        <taxon>Pleosporineae</taxon>
        <taxon>Leptosphaeriaceae</taxon>
        <taxon>Plenodomus</taxon>
    </lineage>
</organism>
<evidence type="ECO:0008006" key="4">
    <source>
        <dbReference type="Google" id="ProtNLM"/>
    </source>
</evidence>
<protein>
    <recommendedName>
        <fullName evidence="4">Thioredoxin-like protein AAED1</fullName>
    </recommendedName>
</protein>
<evidence type="ECO:0000256" key="1">
    <source>
        <dbReference type="SAM" id="MobiDB-lite"/>
    </source>
</evidence>
<dbReference type="InterPro" id="IPR032801">
    <property type="entry name" value="PXL2A/B/C"/>
</dbReference>
<feature type="region of interest" description="Disordered" evidence="1">
    <location>
        <begin position="1"/>
        <end position="21"/>
    </location>
</feature>
<evidence type="ECO:0000313" key="2">
    <source>
        <dbReference type="EMBL" id="KAF2844826.1"/>
    </source>
</evidence>
<dbReference type="OrthoDB" id="40334at2759"/>
<dbReference type="PANTHER" id="PTHR28630">
    <property type="match status" value="1"/>
</dbReference>